<evidence type="ECO:0000313" key="7">
    <source>
        <dbReference type="EMBL" id="KAF5335266.1"/>
    </source>
</evidence>
<feature type="domain" description="HTH myb-type" evidence="6">
    <location>
        <begin position="58"/>
        <end position="108"/>
    </location>
</feature>
<dbReference type="PANTHER" id="PTHR45614:SF199">
    <property type="entry name" value="MYB-LIKE TRANSCRIPTION FACTOR (EUROFUNG)-RELATED"/>
    <property type="match status" value="1"/>
</dbReference>
<evidence type="ECO:0000256" key="1">
    <source>
        <dbReference type="ARBA" id="ARBA00023015"/>
    </source>
</evidence>
<evidence type="ECO:0000256" key="4">
    <source>
        <dbReference type="SAM" id="MobiDB-lite"/>
    </source>
</evidence>
<dbReference type="InterPro" id="IPR001005">
    <property type="entry name" value="SANT/Myb"/>
</dbReference>
<gene>
    <name evidence="7" type="ORF">D9758_016238</name>
</gene>
<evidence type="ECO:0000259" key="6">
    <source>
        <dbReference type="PROSITE" id="PS51294"/>
    </source>
</evidence>
<dbReference type="InterPro" id="IPR017930">
    <property type="entry name" value="Myb_dom"/>
</dbReference>
<proteinExistence type="predicted"/>
<protein>
    <submittedName>
        <fullName evidence="7">Uncharacterized protein</fullName>
    </submittedName>
</protein>
<evidence type="ECO:0000256" key="2">
    <source>
        <dbReference type="ARBA" id="ARBA00023163"/>
    </source>
</evidence>
<feature type="region of interest" description="Disordered" evidence="4">
    <location>
        <begin position="110"/>
        <end position="182"/>
    </location>
</feature>
<sequence length="219" mass="24679">MSVDIVKGGWSQEEDECLMKAIERYGTKWSMVSSMVKTRNSDQCAKRWTDTLNPSIDRTSWTIEEDALLLEAVQEQGNVWTKIVKTYFPGRTGLAAKNRYNSITRFTTDSHVARRKTSSTRKSRKSRRVSHSPSTPSESVLSPSTRESSWSPDEPSPIPSGIFYTQPAQSTRTSNGPKPTVATFERCSNRKACARAAIPFLTERTAWDRRVSEFCSSPI</sequence>
<evidence type="ECO:0000256" key="3">
    <source>
        <dbReference type="ARBA" id="ARBA00023242"/>
    </source>
</evidence>
<keyword evidence="3" id="KW-0539">Nucleus</keyword>
<dbReference type="AlphaFoldDB" id="A0A8H5C637"/>
<keyword evidence="1" id="KW-0805">Transcription regulation</keyword>
<dbReference type="SUPFAM" id="SSF46689">
    <property type="entry name" value="Homeodomain-like"/>
    <property type="match status" value="1"/>
</dbReference>
<evidence type="ECO:0000259" key="5">
    <source>
        <dbReference type="PROSITE" id="PS50090"/>
    </source>
</evidence>
<feature type="compositionally biased region" description="Polar residues" evidence="4">
    <location>
        <begin position="131"/>
        <end position="151"/>
    </location>
</feature>
<reference evidence="7 8" key="1">
    <citation type="journal article" date="2020" name="ISME J.">
        <title>Uncovering the hidden diversity of litter-decomposition mechanisms in mushroom-forming fungi.</title>
        <authorList>
            <person name="Floudas D."/>
            <person name="Bentzer J."/>
            <person name="Ahren D."/>
            <person name="Johansson T."/>
            <person name="Persson P."/>
            <person name="Tunlid A."/>
        </authorList>
    </citation>
    <scope>NUCLEOTIDE SEQUENCE [LARGE SCALE GENOMIC DNA]</scope>
    <source>
        <strain evidence="7 8">CBS 291.85</strain>
    </source>
</reference>
<dbReference type="OrthoDB" id="2143914at2759"/>
<dbReference type="GO" id="GO:0000978">
    <property type="term" value="F:RNA polymerase II cis-regulatory region sequence-specific DNA binding"/>
    <property type="evidence" value="ECO:0007669"/>
    <property type="project" value="TreeGrafter"/>
</dbReference>
<dbReference type="GO" id="GO:0000278">
    <property type="term" value="P:mitotic cell cycle"/>
    <property type="evidence" value="ECO:0007669"/>
    <property type="project" value="TreeGrafter"/>
</dbReference>
<dbReference type="GO" id="GO:0045944">
    <property type="term" value="P:positive regulation of transcription by RNA polymerase II"/>
    <property type="evidence" value="ECO:0007669"/>
    <property type="project" value="TreeGrafter"/>
</dbReference>
<accession>A0A8H5C637</accession>
<dbReference type="GO" id="GO:0005634">
    <property type="term" value="C:nucleus"/>
    <property type="evidence" value="ECO:0007669"/>
    <property type="project" value="TreeGrafter"/>
</dbReference>
<feature type="compositionally biased region" description="Basic residues" evidence="4">
    <location>
        <begin position="113"/>
        <end position="130"/>
    </location>
</feature>
<dbReference type="CDD" id="cd00167">
    <property type="entry name" value="SANT"/>
    <property type="match status" value="2"/>
</dbReference>
<feature type="domain" description="HTH myb-type" evidence="6">
    <location>
        <begin position="2"/>
        <end position="56"/>
    </location>
</feature>
<feature type="domain" description="Myb-like" evidence="5">
    <location>
        <begin position="2"/>
        <end position="52"/>
    </location>
</feature>
<dbReference type="GO" id="GO:0000981">
    <property type="term" value="F:DNA-binding transcription factor activity, RNA polymerase II-specific"/>
    <property type="evidence" value="ECO:0007669"/>
    <property type="project" value="TreeGrafter"/>
</dbReference>
<dbReference type="Proteomes" id="UP000559256">
    <property type="component" value="Unassembled WGS sequence"/>
</dbReference>
<name>A0A8H5C637_9AGAR</name>
<dbReference type="InterPro" id="IPR050560">
    <property type="entry name" value="MYB_TF"/>
</dbReference>
<feature type="compositionally biased region" description="Polar residues" evidence="4">
    <location>
        <begin position="166"/>
        <end position="177"/>
    </location>
</feature>
<dbReference type="Gene3D" id="1.10.10.60">
    <property type="entry name" value="Homeodomain-like"/>
    <property type="match status" value="2"/>
</dbReference>
<dbReference type="SMART" id="SM00717">
    <property type="entry name" value="SANT"/>
    <property type="match status" value="2"/>
</dbReference>
<dbReference type="EMBL" id="JAACJM010000244">
    <property type="protein sequence ID" value="KAF5335266.1"/>
    <property type="molecule type" value="Genomic_DNA"/>
</dbReference>
<dbReference type="PROSITE" id="PS51294">
    <property type="entry name" value="HTH_MYB"/>
    <property type="match status" value="2"/>
</dbReference>
<keyword evidence="2" id="KW-0804">Transcription</keyword>
<comment type="caution">
    <text evidence="7">The sequence shown here is derived from an EMBL/GenBank/DDBJ whole genome shotgun (WGS) entry which is preliminary data.</text>
</comment>
<dbReference type="FunFam" id="1.10.10.60:FF:000016">
    <property type="entry name" value="Transcriptional activator Myb isoform A"/>
    <property type="match status" value="1"/>
</dbReference>
<keyword evidence="8" id="KW-1185">Reference proteome</keyword>
<dbReference type="PROSITE" id="PS50090">
    <property type="entry name" value="MYB_LIKE"/>
    <property type="match status" value="2"/>
</dbReference>
<evidence type="ECO:0000313" key="8">
    <source>
        <dbReference type="Proteomes" id="UP000559256"/>
    </source>
</evidence>
<dbReference type="InterPro" id="IPR009057">
    <property type="entry name" value="Homeodomain-like_sf"/>
</dbReference>
<dbReference type="PANTHER" id="PTHR45614">
    <property type="entry name" value="MYB PROTEIN-RELATED"/>
    <property type="match status" value="1"/>
</dbReference>
<organism evidence="7 8">
    <name type="scientific">Tetrapyrgos nigripes</name>
    <dbReference type="NCBI Taxonomy" id="182062"/>
    <lineage>
        <taxon>Eukaryota</taxon>
        <taxon>Fungi</taxon>
        <taxon>Dikarya</taxon>
        <taxon>Basidiomycota</taxon>
        <taxon>Agaricomycotina</taxon>
        <taxon>Agaricomycetes</taxon>
        <taxon>Agaricomycetidae</taxon>
        <taxon>Agaricales</taxon>
        <taxon>Marasmiineae</taxon>
        <taxon>Marasmiaceae</taxon>
        <taxon>Tetrapyrgos</taxon>
    </lineage>
</organism>
<feature type="domain" description="Myb-like" evidence="5">
    <location>
        <begin position="53"/>
        <end position="104"/>
    </location>
</feature>
<dbReference type="Pfam" id="PF13921">
    <property type="entry name" value="Myb_DNA-bind_6"/>
    <property type="match status" value="1"/>
</dbReference>